<evidence type="ECO:0008006" key="3">
    <source>
        <dbReference type="Google" id="ProtNLM"/>
    </source>
</evidence>
<dbReference type="AlphaFoldDB" id="A0A7Y4B5S2"/>
<dbReference type="EMBL" id="VTYF01000015">
    <property type="protein sequence ID" value="NOI11222.1"/>
    <property type="molecule type" value="Genomic_DNA"/>
</dbReference>
<organism evidence="1 2">
    <name type="scientific">Vibrio alginolyticus</name>
    <dbReference type="NCBI Taxonomy" id="663"/>
    <lineage>
        <taxon>Bacteria</taxon>
        <taxon>Pseudomonadati</taxon>
        <taxon>Pseudomonadota</taxon>
        <taxon>Gammaproteobacteria</taxon>
        <taxon>Vibrionales</taxon>
        <taxon>Vibrionaceae</taxon>
        <taxon>Vibrio</taxon>
    </lineage>
</organism>
<accession>A0A7Y4B5S2</accession>
<reference evidence="1 2" key="1">
    <citation type="submission" date="2019-09" db="EMBL/GenBank/DDBJ databases">
        <title>Draft genome sequencing and comparative genomics of hatchery-associated Vibrios.</title>
        <authorList>
            <person name="Kehlet-Delgado H."/>
            <person name="Mueller R.S."/>
        </authorList>
    </citation>
    <scope>NUCLEOTIDE SEQUENCE [LARGE SCALE GENOMIC DNA]</scope>
    <source>
        <strain evidence="1 2">081416A</strain>
    </source>
</reference>
<protein>
    <recommendedName>
        <fullName evidence="3">Conjugal transfer protein</fullName>
    </recommendedName>
</protein>
<proteinExistence type="predicted"/>
<dbReference type="RefSeq" id="WP_025443200.1">
    <property type="nucleotide sequence ID" value="NZ_JAGDLC010000016.1"/>
</dbReference>
<evidence type="ECO:0000313" key="2">
    <source>
        <dbReference type="Proteomes" id="UP000532247"/>
    </source>
</evidence>
<evidence type="ECO:0000313" key="1">
    <source>
        <dbReference type="EMBL" id="NOI11222.1"/>
    </source>
</evidence>
<comment type="caution">
    <text evidence="1">The sequence shown here is derived from an EMBL/GenBank/DDBJ whole genome shotgun (WGS) entry which is preliminary data.</text>
</comment>
<sequence>MKISEILLLGGALLFTHVSHAGALPNKDVEIDALKRVSHELQVVKEMLVEAKRYQNAGDPNPFLYDEVDRDLNLLIMAFDDYIAGRFDPTYQREPLRVEDAVRGDGVLHRE</sequence>
<dbReference type="Proteomes" id="UP000532247">
    <property type="component" value="Unassembled WGS sequence"/>
</dbReference>
<name>A0A7Y4B5S2_VIBAL</name>
<gene>
    <name evidence="1" type="ORF">F0254_20515</name>
</gene>